<dbReference type="InterPro" id="IPR008979">
    <property type="entry name" value="Galactose-bd-like_sf"/>
</dbReference>
<dbReference type="Proteomes" id="UP000642673">
    <property type="component" value="Unassembled WGS sequence"/>
</dbReference>
<organism evidence="2 3">
    <name type="scientific">Streptomyces cirratus</name>
    <dbReference type="NCBI Taxonomy" id="68187"/>
    <lineage>
        <taxon>Bacteria</taxon>
        <taxon>Bacillati</taxon>
        <taxon>Actinomycetota</taxon>
        <taxon>Actinomycetes</taxon>
        <taxon>Kitasatosporales</taxon>
        <taxon>Streptomycetaceae</taxon>
        <taxon>Streptomyces</taxon>
    </lineage>
</organism>
<dbReference type="InterPro" id="IPR000421">
    <property type="entry name" value="FA58C"/>
</dbReference>
<name>A0ABQ3ESF5_9ACTN</name>
<dbReference type="EMBL" id="BMVP01000003">
    <property type="protein sequence ID" value="GHB50737.1"/>
    <property type="molecule type" value="Genomic_DNA"/>
</dbReference>
<dbReference type="Gene3D" id="2.60.120.260">
    <property type="entry name" value="Galactose-binding domain-like"/>
    <property type="match status" value="1"/>
</dbReference>
<gene>
    <name evidence="2" type="ORF">GCM10010347_20410</name>
</gene>
<protein>
    <recommendedName>
        <fullName evidence="1">F5/8 type C domain-containing protein</fullName>
    </recommendedName>
</protein>
<evidence type="ECO:0000259" key="1">
    <source>
        <dbReference type="PROSITE" id="PS50022"/>
    </source>
</evidence>
<dbReference type="Pfam" id="PF00754">
    <property type="entry name" value="F5_F8_type_C"/>
    <property type="match status" value="1"/>
</dbReference>
<evidence type="ECO:0000313" key="3">
    <source>
        <dbReference type="Proteomes" id="UP000642673"/>
    </source>
</evidence>
<accession>A0ABQ3ESF5</accession>
<feature type="domain" description="F5/8 type C" evidence="1">
    <location>
        <begin position="1"/>
        <end position="92"/>
    </location>
</feature>
<reference evidence="3" key="1">
    <citation type="journal article" date="2019" name="Int. J. Syst. Evol. Microbiol.">
        <title>The Global Catalogue of Microorganisms (GCM) 10K type strain sequencing project: providing services to taxonomists for standard genome sequencing and annotation.</title>
        <authorList>
            <consortium name="The Broad Institute Genomics Platform"/>
            <consortium name="The Broad Institute Genome Sequencing Center for Infectious Disease"/>
            <person name="Wu L."/>
            <person name="Ma J."/>
        </authorList>
    </citation>
    <scope>NUCLEOTIDE SEQUENCE [LARGE SCALE GENOMIC DNA]</scope>
    <source>
        <strain evidence="3">JCM 4738</strain>
    </source>
</reference>
<sequence length="122" mass="13206">MIGTIWPTQWTGADPAPPHEIQLDMKQTFSCAGLEYLPRQDGSKNGTTKAYENCLSADGATWGTAVATGTWAADTTIKRVAFATPVTARYVRPRALLLNDLNYPYHQASTPTGAAAPEEQHL</sequence>
<dbReference type="SUPFAM" id="SSF49785">
    <property type="entry name" value="Galactose-binding domain-like"/>
    <property type="match status" value="1"/>
</dbReference>
<comment type="caution">
    <text evidence="2">The sequence shown here is derived from an EMBL/GenBank/DDBJ whole genome shotgun (WGS) entry which is preliminary data.</text>
</comment>
<keyword evidence="3" id="KW-1185">Reference proteome</keyword>
<evidence type="ECO:0000313" key="2">
    <source>
        <dbReference type="EMBL" id="GHB50737.1"/>
    </source>
</evidence>
<proteinExistence type="predicted"/>
<dbReference type="PROSITE" id="PS50022">
    <property type="entry name" value="FA58C_3"/>
    <property type="match status" value="1"/>
</dbReference>